<evidence type="ECO:0000313" key="5">
    <source>
        <dbReference type="EMBL" id="KAA8494187.1"/>
    </source>
</evidence>
<organism evidence="5 6">
    <name type="scientific">Porphyridium purpureum</name>
    <name type="common">Red alga</name>
    <name type="synonym">Porphyridium cruentum</name>
    <dbReference type="NCBI Taxonomy" id="35688"/>
    <lineage>
        <taxon>Eukaryota</taxon>
        <taxon>Rhodophyta</taxon>
        <taxon>Bangiophyceae</taxon>
        <taxon>Porphyridiales</taxon>
        <taxon>Porphyridiaceae</taxon>
        <taxon>Porphyridium</taxon>
    </lineage>
</organism>
<keyword evidence="4" id="KW-0812">Transmembrane</keyword>
<comment type="similarity">
    <text evidence="1 4">Belongs to the UPP synthase family.</text>
</comment>
<dbReference type="OrthoDB" id="4173905at2759"/>
<dbReference type="NCBIfam" id="TIGR00055">
    <property type="entry name" value="uppS"/>
    <property type="match status" value="1"/>
</dbReference>
<sequence>MVMMLLTMIVGVAVVAAVALWLAPRSRPIRRGVFAVLRWCGPGPLPRHVAFVMDGNRRWARQLGMPGSDGHPKGSDKLMDALEWCHDAQVEQVTVYAFSLENFKRSQHEVDSIMQLAKQKFTEMLNREDVVHKYRFRVRVLGERHLLDPQLQSVMNSAELATAQYDERVLNICFAYTSRAEIAAALLDQARAMQQDTQFECTERTVEHSLMTGASFPDLLIRTSGENRLSDFLLWQSMFAHIVFMHALWPNLSVWHFVRAIMSYQASASSIARARRMHNTALHHHCSSAATLTSDVPGCNQHLPAVCG</sequence>
<gene>
    <name evidence="5" type="ORF">FVE85_4162</name>
</gene>
<dbReference type="OMA" id="FDRRDLW"/>
<comment type="caution">
    <text evidence="5">The sequence shown here is derived from an EMBL/GenBank/DDBJ whole genome shotgun (WGS) entry which is preliminary data.</text>
</comment>
<dbReference type="GO" id="GO:0045547">
    <property type="term" value="F:ditrans,polycis-polyprenyl diphosphate synthase [(2E,6E)-farnesyl diphosphate specific] activity"/>
    <property type="evidence" value="ECO:0007669"/>
    <property type="project" value="TreeGrafter"/>
</dbReference>
<protein>
    <recommendedName>
        <fullName evidence="4">Alkyl transferase</fullName>
        <ecNumber evidence="4">2.5.1.-</ecNumber>
    </recommendedName>
</protein>
<dbReference type="GO" id="GO:0016094">
    <property type="term" value="P:polyprenol biosynthetic process"/>
    <property type="evidence" value="ECO:0007669"/>
    <property type="project" value="TreeGrafter"/>
</dbReference>
<evidence type="ECO:0000256" key="4">
    <source>
        <dbReference type="RuleBase" id="RU363018"/>
    </source>
</evidence>
<keyword evidence="4" id="KW-1133">Transmembrane helix</keyword>
<dbReference type="InterPro" id="IPR001441">
    <property type="entry name" value="UPP_synth-like"/>
</dbReference>
<dbReference type="GO" id="GO:0005783">
    <property type="term" value="C:endoplasmic reticulum"/>
    <property type="evidence" value="ECO:0007669"/>
    <property type="project" value="TreeGrafter"/>
</dbReference>
<evidence type="ECO:0000256" key="2">
    <source>
        <dbReference type="ARBA" id="ARBA00022679"/>
    </source>
</evidence>
<feature type="transmembrane region" description="Helical" evidence="4">
    <location>
        <begin position="6"/>
        <end position="23"/>
    </location>
</feature>
<accession>A0A5J4YUV8</accession>
<evidence type="ECO:0000256" key="3">
    <source>
        <dbReference type="ARBA" id="ARBA00022842"/>
    </source>
</evidence>
<dbReference type="InterPro" id="IPR036424">
    <property type="entry name" value="UPP_synth-like_sf"/>
</dbReference>
<keyword evidence="3" id="KW-0460">Magnesium</keyword>
<dbReference type="PANTHER" id="PTHR10291">
    <property type="entry name" value="DEHYDRODOLICHYL DIPHOSPHATE SYNTHASE FAMILY MEMBER"/>
    <property type="match status" value="1"/>
</dbReference>
<dbReference type="EMBL" id="VRMN01000005">
    <property type="protein sequence ID" value="KAA8494187.1"/>
    <property type="molecule type" value="Genomic_DNA"/>
</dbReference>
<dbReference type="PROSITE" id="PS01066">
    <property type="entry name" value="UPP_SYNTHASE"/>
    <property type="match status" value="1"/>
</dbReference>
<proteinExistence type="inferred from homology"/>
<evidence type="ECO:0000313" key="6">
    <source>
        <dbReference type="Proteomes" id="UP000324585"/>
    </source>
</evidence>
<dbReference type="Gene3D" id="3.40.1180.10">
    <property type="entry name" value="Decaprenyl diphosphate synthase-like"/>
    <property type="match status" value="1"/>
</dbReference>
<dbReference type="CDD" id="cd00475">
    <property type="entry name" value="Cis_IPPS"/>
    <property type="match status" value="1"/>
</dbReference>
<dbReference type="InterPro" id="IPR018520">
    <property type="entry name" value="UPP_synth-like_CS"/>
</dbReference>
<keyword evidence="4" id="KW-0472">Membrane</keyword>
<reference evidence="6" key="1">
    <citation type="journal article" date="2019" name="Nat. Commun.">
        <title>Expansion of phycobilisome linker gene families in mesophilic red algae.</title>
        <authorList>
            <person name="Lee J."/>
            <person name="Kim D."/>
            <person name="Bhattacharya D."/>
            <person name="Yoon H.S."/>
        </authorList>
    </citation>
    <scope>NUCLEOTIDE SEQUENCE [LARGE SCALE GENOMIC DNA]</scope>
    <source>
        <strain evidence="6">CCMP 1328</strain>
    </source>
</reference>
<dbReference type="Pfam" id="PF01255">
    <property type="entry name" value="Prenyltransf"/>
    <property type="match status" value="1"/>
</dbReference>
<dbReference type="AlphaFoldDB" id="A0A5J4YUV8"/>
<dbReference type="FunFam" id="3.40.1180.10:FF:000005">
    <property type="entry name" value="Alkyl transferase"/>
    <property type="match status" value="1"/>
</dbReference>
<keyword evidence="6" id="KW-1185">Reference proteome</keyword>
<evidence type="ECO:0000256" key="1">
    <source>
        <dbReference type="ARBA" id="ARBA00005432"/>
    </source>
</evidence>
<dbReference type="HAMAP" id="MF_01139">
    <property type="entry name" value="ISPT"/>
    <property type="match status" value="1"/>
</dbReference>
<dbReference type="PANTHER" id="PTHR10291:SF43">
    <property type="entry name" value="DEHYDRODOLICHYL DIPHOSPHATE SYNTHASE COMPLEX SUBUNIT DHDDS"/>
    <property type="match status" value="1"/>
</dbReference>
<dbReference type="Proteomes" id="UP000324585">
    <property type="component" value="Unassembled WGS sequence"/>
</dbReference>
<dbReference type="EC" id="2.5.1.-" evidence="4"/>
<dbReference type="SUPFAM" id="SSF64005">
    <property type="entry name" value="Undecaprenyl diphosphate synthase"/>
    <property type="match status" value="1"/>
</dbReference>
<keyword evidence="2 4" id="KW-0808">Transferase</keyword>
<name>A0A5J4YUV8_PORPP</name>